<dbReference type="Gene3D" id="1.10.10.60">
    <property type="entry name" value="Homeodomain-like"/>
    <property type="match status" value="1"/>
</dbReference>
<keyword evidence="3" id="KW-0804">Transcription</keyword>
<accession>A0A1I5RW99</accession>
<evidence type="ECO:0000256" key="3">
    <source>
        <dbReference type="ARBA" id="ARBA00023163"/>
    </source>
</evidence>
<dbReference type="EMBL" id="FOXQ01000001">
    <property type="protein sequence ID" value="SFP62700.1"/>
    <property type="molecule type" value="Genomic_DNA"/>
</dbReference>
<dbReference type="InterPro" id="IPR018060">
    <property type="entry name" value="HTH_AraC"/>
</dbReference>
<evidence type="ECO:0000313" key="5">
    <source>
        <dbReference type="EMBL" id="SFP62700.1"/>
    </source>
</evidence>
<keyword evidence="1" id="KW-0805">Transcription regulation</keyword>
<reference evidence="5 6" key="1">
    <citation type="submission" date="2016-10" db="EMBL/GenBank/DDBJ databases">
        <authorList>
            <person name="de Groot N.N."/>
        </authorList>
    </citation>
    <scope>NUCLEOTIDE SEQUENCE [LARGE SCALE GENOMIC DNA]</scope>
    <source>
        <strain evidence="5 6">DSM 28286</strain>
    </source>
</reference>
<organism evidence="5 6">
    <name type="scientific">Parafilimonas terrae</name>
    <dbReference type="NCBI Taxonomy" id="1465490"/>
    <lineage>
        <taxon>Bacteria</taxon>
        <taxon>Pseudomonadati</taxon>
        <taxon>Bacteroidota</taxon>
        <taxon>Chitinophagia</taxon>
        <taxon>Chitinophagales</taxon>
        <taxon>Chitinophagaceae</taxon>
        <taxon>Parafilimonas</taxon>
    </lineage>
</organism>
<evidence type="ECO:0000256" key="2">
    <source>
        <dbReference type="ARBA" id="ARBA00023125"/>
    </source>
</evidence>
<evidence type="ECO:0000313" key="6">
    <source>
        <dbReference type="Proteomes" id="UP000199031"/>
    </source>
</evidence>
<gene>
    <name evidence="5" type="ORF">SAMN05444277_101450</name>
</gene>
<dbReference type="STRING" id="1465490.SAMN05444277_101450"/>
<proteinExistence type="predicted"/>
<name>A0A1I5RW99_9BACT</name>
<dbReference type="PROSITE" id="PS01124">
    <property type="entry name" value="HTH_ARAC_FAMILY_2"/>
    <property type="match status" value="1"/>
</dbReference>
<dbReference type="PANTHER" id="PTHR43280:SF2">
    <property type="entry name" value="HTH-TYPE TRANSCRIPTIONAL REGULATOR EXSA"/>
    <property type="match status" value="1"/>
</dbReference>
<dbReference type="PANTHER" id="PTHR43280">
    <property type="entry name" value="ARAC-FAMILY TRANSCRIPTIONAL REGULATOR"/>
    <property type="match status" value="1"/>
</dbReference>
<evidence type="ECO:0000256" key="1">
    <source>
        <dbReference type="ARBA" id="ARBA00023015"/>
    </source>
</evidence>
<protein>
    <submittedName>
        <fullName evidence="5">Helix-turn-helix domain-containing protein</fullName>
    </submittedName>
</protein>
<dbReference type="PROSITE" id="PS00041">
    <property type="entry name" value="HTH_ARAC_FAMILY_1"/>
    <property type="match status" value="1"/>
</dbReference>
<dbReference type="Pfam" id="PF12833">
    <property type="entry name" value="HTH_18"/>
    <property type="match status" value="1"/>
</dbReference>
<keyword evidence="2" id="KW-0238">DNA-binding</keyword>
<dbReference type="Proteomes" id="UP000199031">
    <property type="component" value="Unassembled WGS sequence"/>
</dbReference>
<dbReference type="GO" id="GO:0003700">
    <property type="term" value="F:DNA-binding transcription factor activity"/>
    <property type="evidence" value="ECO:0007669"/>
    <property type="project" value="InterPro"/>
</dbReference>
<dbReference type="InterPro" id="IPR018062">
    <property type="entry name" value="HTH_AraC-typ_CS"/>
</dbReference>
<dbReference type="GO" id="GO:0043565">
    <property type="term" value="F:sequence-specific DNA binding"/>
    <property type="evidence" value="ECO:0007669"/>
    <property type="project" value="InterPro"/>
</dbReference>
<dbReference type="SUPFAM" id="SSF46689">
    <property type="entry name" value="Homeodomain-like"/>
    <property type="match status" value="1"/>
</dbReference>
<dbReference type="SMART" id="SM00342">
    <property type="entry name" value="HTH_ARAC"/>
    <property type="match status" value="1"/>
</dbReference>
<sequence length="180" mass="20729">MVCQRCKLAVENELSKLGLHPVKTELGEVIIKEDILNKGQESILSKNLKALGFELLDDKRKKIIEQIKTLIINTIHYNDQQPQKNYSSFIAEKLHHDYSYLSKLFSETEGITIEQFIINQRIEKVKELLVYDEKNLSEIAYETGYSSVAHLSAQFKKVTGQTPTVFKQSGIYHRKTLDNV</sequence>
<dbReference type="InterPro" id="IPR009057">
    <property type="entry name" value="Homeodomain-like_sf"/>
</dbReference>
<evidence type="ECO:0000259" key="4">
    <source>
        <dbReference type="PROSITE" id="PS01124"/>
    </source>
</evidence>
<dbReference type="AlphaFoldDB" id="A0A1I5RW99"/>
<keyword evidence="6" id="KW-1185">Reference proteome</keyword>
<feature type="domain" description="HTH araC/xylS-type" evidence="4">
    <location>
        <begin position="69"/>
        <end position="169"/>
    </location>
</feature>